<dbReference type="EMBL" id="JAESWB010000181">
    <property type="protein sequence ID" value="MBL4953344.1"/>
    <property type="molecule type" value="Genomic_DNA"/>
</dbReference>
<evidence type="ECO:0000256" key="1">
    <source>
        <dbReference type="ARBA" id="ARBA00004651"/>
    </source>
</evidence>
<feature type="transmembrane region" description="Helical" evidence="6">
    <location>
        <begin position="136"/>
        <end position="160"/>
    </location>
</feature>
<feature type="transmembrane region" description="Helical" evidence="6">
    <location>
        <begin position="342"/>
        <end position="367"/>
    </location>
</feature>
<dbReference type="InterPro" id="IPR011701">
    <property type="entry name" value="MFS"/>
</dbReference>
<dbReference type="PROSITE" id="PS50850">
    <property type="entry name" value="MFS"/>
    <property type="match status" value="1"/>
</dbReference>
<evidence type="ECO:0000313" key="9">
    <source>
        <dbReference type="Proteomes" id="UP000623967"/>
    </source>
</evidence>
<feature type="transmembrane region" description="Helical" evidence="6">
    <location>
        <begin position="46"/>
        <end position="66"/>
    </location>
</feature>
<feature type="transmembrane region" description="Helical" evidence="6">
    <location>
        <begin position="166"/>
        <end position="186"/>
    </location>
</feature>
<dbReference type="InterPro" id="IPR036259">
    <property type="entry name" value="MFS_trans_sf"/>
</dbReference>
<dbReference type="Gene3D" id="1.20.1250.20">
    <property type="entry name" value="MFS general substrate transporter like domains"/>
    <property type="match status" value="2"/>
</dbReference>
<dbReference type="Proteomes" id="UP000623967">
    <property type="component" value="Unassembled WGS sequence"/>
</dbReference>
<keyword evidence="2" id="KW-0813">Transport</keyword>
<feature type="transmembrane region" description="Helical" evidence="6">
    <location>
        <begin position="252"/>
        <end position="270"/>
    </location>
</feature>
<evidence type="ECO:0000256" key="3">
    <source>
        <dbReference type="ARBA" id="ARBA00022692"/>
    </source>
</evidence>
<keyword evidence="3 6" id="KW-0812">Transmembrane</keyword>
<dbReference type="InterPro" id="IPR050382">
    <property type="entry name" value="MFS_Na/Anion_cotransporter"/>
</dbReference>
<organism evidence="8 9">
    <name type="scientific">Neobacillus paridis</name>
    <dbReference type="NCBI Taxonomy" id="2803862"/>
    <lineage>
        <taxon>Bacteria</taxon>
        <taxon>Bacillati</taxon>
        <taxon>Bacillota</taxon>
        <taxon>Bacilli</taxon>
        <taxon>Bacillales</taxon>
        <taxon>Bacillaceae</taxon>
        <taxon>Neobacillus</taxon>
    </lineage>
</organism>
<keyword evidence="4 6" id="KW-1133">Transmembrane helix</keyword>
<dbReference type="RefSeq" id="WP_202654595.1">
    <property type="nucleotide sequence ID" value="NZ_JAESWB010000181.1"/>
</dbReference>
<keyword evidence="9" id="KW-1185">Reference proteome</keyword>
<accession>A0ABS1TQL8</accession>
<dbReference type="PROSITE" id="PS00217">
    <property type="entry name" value="SUGAR_TRANSPORT_2"/>
    <property type="match status" value="1"/>
</dbReference>
<feature type="transmembrane region" description="Helical" evidence="6">
    <location>
        <begin position="305"/>
        <end position="330"/>
    </location>
</feature>
<dbReference type="InterPro" id="IPR020846">
    <property type="entry name" value="MFS_dom"/>
</dbReference>
<dbReference type="PANTHER" id="PTHR11662">
    <property type="entry name" value="SOLUTE CARRIER FAMILY 17"/>
    <property type="match status" value="1"/>
</dbReference>
<keyword evidence="5 6" id="KW-0472">Membrane</keyword>
<gene>
    <name evidence="8" type="ORF">JK635_14110</name>
</gene>
<comment type="caution">
    <text evidence="8">The sequence shown here is derived from an EMBL/GenBank/DDBJ whole genome shotgun (WGS) entry which is preliminary data.</text>
</comment>
<evidence type="ECO:0000256" key="4">
    <source>
        <dbReference type="ARBA" id="ARBA00022989"/>
    </source>
</evidence>
<feature type="transmembrane region" description="Helical" evidence="6">
    <location>
        <begin position="103"/>
        <end position="124"/>
    </location>
</feature>
<dbReference type="SUPFAM" id="SSF103473">
    <property type="entry name" value="MFS general substrate transporter"/>
    <property type="match status" value="1"/>
</dbReference>
<proteinExistence type="predicted"/>
<feature type="transmembrane region" description="Helical" evidence="6">
    <location>
        <begin position="373"/>
        <end position="392"/>
    </location>
</feature>
<feature type="transmembrane region" description="Helical" evidence="6">
    <location>
        <begin position="78"/>
        <end position="97"/>
    </location>
</feature>
<comment type="subcellular location">
    <subcellularLocation>
        <location evidence="1">Cell membrane</location>
        <topology evidence="1">Multi-pass membrane protein</topology>
    </subcellularLocation>
</comment>
<dbReference type="InterPro" id="IPR005829">
    <property type="entry name" value="Sugar_transporter_CS"/>
</dbReference>
<feature type="transmembrane region" description="Helical" evidence="6">
    <location>
        <begin position="207"/>
        <end position="232"/>
    </location>
</feature>
<evidence type="ECO:0000313" key="8">
    <source>
        <dbReference type="EMBL" id="MBL4953344.1"/>
    </source>
</evidence>
<evidence type="ECO:0000259" key="7">
    <source>
        <dbReference type="PROSITE" id="PS50850"/>
    </source>
</evidence>
<dbReference type="CDD" id="cd17319">
    <property type="entry name" value="MFS_ExuT_GudP_like"/>
    <property type="match status" value="1"/>
</dbReference>
<name>A0ABS1TQL8_9BACI</name>
<protein>
    <submittedName>
        <fullName evidence="8">MFS transporter</fullName>
    </submittedName>
</protein>
<feature type="transmembrane region" description="Helical" evidence="6">
    <location>
        <begin position="12"/>
        <end position="34"/>
    </location>
</feature>
<feature type="transmembrane region" description="Helical" evidence="6">
    <location>
        <begin position="282"/>
        <end position="299"/>
    </location>
</feature>
<feature type="domain" description="Major facilitator superfamily (MFS) profile" evidence="7">
    <location>
        <begin position="12"/>
        <end position="399"/>
    </location>
</feature>
<dbReference type="PANTHER" id="PTHR11662:SF399">
    <property type="entry name" value="FI19708P1-RELATED"/>
    <property type="match status" value="1"/>
</dbReference>
<evidence type="ECO:0000256" key="5">
    <source>
        <dbReference type="ARBA" id="ARBA00023136"/>
    </source>
</evidence>
<sequence>MKGKVSENKRFLIALLFLGWFISSLDRMFINIAIHPIAQELHLDAASMGIILSIFYLGYTLMQLPGGLLADLFGSKRAIIISITAFSLFAGLSGFAWSLVSLLIIRLIFGLGEGAFPGGATKLMSEHFSNEKRSRVQSILLVAIGLGSFFASIAGAYLITSIGWRNVYFLFGAIGIGIAMIYYFALPSVKEKSQQKDQQDKNIPIKELLRTAAIWKVVVALFGLYTAMWGLISWVPSYLINVRKIDLLNTGIYSALPAISTMLGYLAGGWLVDKVFNNRERLMIIIGNALSAFFIYAMFTAESIAVVVTFQVLAGFTFQIAYMGILSIPLKSLPSSIMGSAFGLLNTGANLAAFVTPAVMGILIKLFDGSYEMAFYYLILGNILSLGLGLTLKNNRLVRNENSIINQDNTLDKKI</sequence>
<evidence type="ECO:0000256" key="6">
    <source>
        <dbReference type="SAM" id="Phobius"/>
    </source>
</evidence>
<dbReference type="Pfam" id="PF07690">
    <property type="entry name" value="MFS_1"/>
    <property type="match status" value="1"/>
</dbReference>
<reference evidence="8 9" key="1">
    <citation type="submission" date="2021-01" db="EMBL/GenBank/DDBJ databases">
        <title>Genome public.</title>
        <authorList>
            <person name="Liu C."/>
            <person name="Sun Q."/>
        </authorList>
    </citation>
    <scope>NUCLEOTIDE SEQUENCE [LARGE SCALE GENOMIC DNA]</scope>
    <source>
        <strain evidence="8 9">YIM B02564</strain>
    </source>
</reference>
<evidence type="ECO:0000256" key="2">
    <source>
        <dbReference type="ARBA" id="ARBA00022448"/>
    </source>
</evidence>